<dbReference type="EMBL" id="AEQP01000022">
    <property type="protein sequence ID" value="EFV93985.1"/>
    <property type="molecule type" value="Genomic_DNA"/>
</dbReference>
<dbReference type="HOGENOM" id="CLU_037108_0_0_4"/>
<dbReference type="AlphaFoldDB" id="E7RZJ1"/>
<dbReference type="RefSeq" id="WP_005674486.1">
    <property type="nucleotide sequence ID" value="NZ_CP146288.1"/>
</dbReference>
<evidence type="ECO:0000313" key="3">
    <source>
        <dbReference type="EMBL" id="EFV93985.1"/>
    </source>
</evidence>
<organism evidence="3 4">
    <name type="scientific">Lautropia mirabilis ATCC 51599</name>
    <dbReference type="NCBI Taxonomy" id="887898"/>
    <lineage>
        <taxon>Bacteria</taxon>
        <taxon>Pseudomonadati</taxon>
        <taxon>Pseudomonadota</taxon>
        <taxon>Betaproteobacteria</taxon>
        <taxon>Burkholderiales</taxon>
        <taxon>Burkholderiaceae</taxon>
        <taxon>Lautropia</taxon>
    </lineage>
</organism>
<dbReference type="STRING" id="887898.HMPREF0551_2100"/>
<dbReference type="eggNOG" id="COG4260">
    <property type="taxonomic scope" value="Bacteria"/>
</dbReference>
<evidence type="ECO:0000313" key="4">
    <source>
        <dbReference type="Proteomes" id="UP000011021"/>
    </source>
</evidence>
<dbReference type="InterPro" id="IPR033880">
    <property type="entry name" value="SPFH_YdjI"/>
</dbReference>
<dbReference type="InterPro" id="IPR010093">
    <property type="entry name" value="SinI_DNA-bd"/>
</dbReference>
<dbReference type="InterPro" id="IPR041657">
    <property type="entry name" value="HTH_17"/>
</dbReference>
<accession>E7RZJ1</accession>
<feature type="domain" description="Helix-turn-helix" evidence="1">
    <location>
        <begin position="354"/>
        <end position="401"/>
    </location>
</feature>
<dbReference type="Proteomes" id="UP000011021">
    <property type="component" value="Unassembled WGS sequence"/>
</dbReference>
<name>E7RZJ1_9BURK</name>
<dbReference type="GO" id="GO:0003677">
    <property type="term" value="F:DNA binding"/>
    <property type="evidence" value="ECO:0007669"/>
    <property type="project" value="InterPro"/>
</dbReference>
<gene>
    <name evidence="3" type="ORF">HMPREF0551_2100</name>
</gene>
<dbReference type="SUPFAM" id="SSF117892">
    <property type="entry name" value="Band 7/SPFH domain"/>
    <property type="match status" value="1"/>
</dbReference>
<evidence type="ECO:0000259" key="2">
    <source>
        <dbReference type="Pfam" id="PF13421"/>
    </source>
</evidence>
<dbReference type="NCBIfam" id="TIGR01764">
    <property type="entry name" value="excise"/>
    <property type="match status" value="1"/>
</dbReference>
<dbReference type="PANTHER" id="PTHR37826">
    <property type="entry name" value="FLOTILLIN BAND_7_5 DOMAIN PROTEIN"/>
    <property type="match status" value="1"/>
</dbReference>
<dbReference type="Pfam" id="PF13421">
    <property type="entry name" value="Band_7_1"/>
    <property type="match status" value="1"/>
</dbReference>
<comment type="caution">
    <text evidence="3">The sequence shown here is derived from an EMBL/GenBank/DDBJ whole genome shotgun (WGS) entry which is preliminary data.</text>
</comment>
<dbReference type="Pfam" id="PF12728">
    <property type="entry name" value="HTH_17"/>
    <property type="match status" value="1"/>
</dbReference>
<dbReference type="CDD" id="cd03408">
    <property type="entry name" value="SPFH_like_u1"/>
    <property type="match status" value="1"/>
</dbReference>
<keyword evidence="4" id="KW-1185">Reference proteome</keyword>
<evidence type="ECO:0000259" key="1">
    <source>
        <dbReference type="Pfam" id="PF12728"/>
    </source>
</evidence>
<dbReference type="InterPro" id="IPR036013">
    <property type="entry name" value="Band_7/SPFH_dom_sf"/>
</dbReference>
<reference evidence="3 4" key="1">
    <citation type="submission" date="2010-12" db="EMBL/GenBank/DDBJ databases">
        <authorList>
            <person name="Muzny D."/>
            <person name="Qin X."/>
            <person name="Deng J."/>
            <person name="Jiang H."/>
            <person name="Liu Y."/>
            <person name="Qu J."/>
            <person name="Song X.-Z."/>
            <person name="Zhang L."/>
            <person name="Thornton R."/>
            <person name="Coyle M."/>
            <person name="Francisco L."/>
            <person name="Jackson L."/>
            <person name="Javaid M."/>
            <person name="Korchina V."/>
            <person name="Kovar C."/>
            <person name="Mata R."/>
            <person name="Mathew T."/>
            <person name="Ngo R."/>
            <person name="Nguyen L."/>
            <person name="Nguyen N."/>
            <person name="Okwuonu G."/>
            <person name="Ongeri F."/>
            <person name="Pham C."/>
            <person name="Simmons D."/>
            <person name="Wilczek-Boney K."/>
            <person name="Hale W."/>
            <person name="Jakkamsetti A."/>
            <person name="Pham P."/>
            <person name="Ruth R."/>
            <person name="San Lucas F."/>
            <person name="Warren J."/>
            <person name="Zhang J."/>
            <person name="Zhao Z."/>
            <person name="Zhou C."/>
            <person name="Zhu D."/>
            <person name="Lee S."/>
            <person name="Bess C."/>
            <person name="Blankenburg K."/>
            <person name="Forbes L."/>
            <person name="Fu Q."/>
            <person name="Gubbala S."/>
            <person name="Hirani K."/>
            <person name="Jayaseelan J.C."/>
            <person name="Lara F."/>
            <person name="Munidasa M."/>
            <person name="Palculict T."/>
            <person name="Patil S."/>
            <person name="Pu L.-L."/>
            <person name="Saada N."/>
            <person name="Tang L."/>
            <person name="Weissenberger G."/>
            <person name="Zhu Y."/>
            <person name="Hemphill L."/>
            <person name="Shang Y."/>
            <person name="Youmans B."/>
            <person name="Ayvaz T."/>
            <person name="Ross M."/>
            <person name="Santibanez J."/>
            <person name="Aqrawi P."/>
            <person name="Gross S."/>
            <person name="Joshi V."/>
            <person name="Fowler G."/>
            <person name="Nazareth L."/>
            <person name="Reid J."/>
            <person name="Worley K."/>
            <person name="Petrosino J."/>
            <person name="Highlander S."/>
            <person name="Gibbs R."/>
        </authorList>
    </citation>
    <scope>NUCLEOTIDE SEQUENCE [LARGE SCALE GENOMIC DNA]</scope>
    <source>
        <strain evidence="3 4">ATCC 51599</strain>
    </source>
</reference>
<feature type="domain" description="SPFH" evidence="2">
    <location>
        <begin position="28"/>
        <end position="237"/>
    </location>
</feature>
<dbReference type="PANTHER" id="PTHR37826:SF2">
    <property type="entry name" value="ZINC-RIBBON DOMAIN-CONTAINING PROTEIN"/>
    <property type="match status" value="1"/>
</dbReference>
<sequence length="402" mass="43458">MDRLFNIIRNQFIDVIEWTDDSRDTLSFRWPDEDKEIKNGAQLIVRESQLVQFVAAGQFADLFGPGKYTLTTENIPILSTILGWKYGFQSPFKCDVYYLNTRLFTGNKWGTANPVMMRDPDFGVVRLRAFGTYDFRIVDAPLFLKEVAGTDQHFRLDEFQDTMRSRIVSVFTDALARAHVPVLDVAGRYAEMGEALLPIINPTVREKYGLEISSFILENVSVPAEVEQAIDKQSSMRAIGNLNDYVKYQMGLSMGQGGEGGAAAAMPAQMAMGFAMAQEMMRGMQGGMAPAHAFGTQAAGGAGQGMSGVMPSGQGTTRMEEQGPNVVPGRGDAPGTLSGAAVAGEAAGLDGLTVLTPGQAAALLSVPEEDVMASIQAGDLKARKIGSAWRIARSALDEFLRG</sequence>
<proteinExistence type="predicted"/>
<protein>
    <submittedName>
        <fullName evidence="3">DNA binding domain, excisionase family</fullName>
    </submittedName>
</protein>